<dbReference type="SUPFAM" id="SSF56112">
    <property type="entry name" value="Protein kinase-like (PK-like)"/>
    <property type="match status" value="1"/>
</dbReference>
<dbReference type="InterPro" id="IPR000719">
    <property type="entry name" value="Prot_kinase_dom"/>
</dbReference>
<dbReference type="AlphaFoldDB" id="U9UQI4"/>
<dbReference type="Gene3D" id="1.10.510.10">
    <property type="entry name" value="Transferase(Phosphotransferase) domain 1"/>
    <property type="match status" value="1"/>
</dbReference>
<gene>
    <name evidence="2" type="ORF">GLOINDRAFT_318996</name>
</gene>
<dbReference type="GO" id="GO:0004672">
    <property type="term" value="F:protein kinase activity"/>
    <property type="evidence" value="ECO:0007669"/>
    <property type="project" value="InterPro"/>
</dbReference>
<organism evidence="2">
    <name type="scientific">Rhizophagus irregularis (strain DAOM 181602 / DAOM 197198 / MUCL 43194)</name>
    <name type="common">Arbuscular mycorrhizal fungus</name>
    <name type="synonym">Glomus intraradices</name>
    <dbReference type="NCBI Taxonomy" id="747089"/>
    <lineage>
        <taxon>Eukaryota</taxon>
        <taxon>Fungi</taxon>
        <taxon>Fungi incertae sedis</taxon>
        <taxon>Mucoromycota</taxon>
        <taxon>Glomeromycotina</taxon>
        <taxon>Glomeromycetes</taxon>
        <taxon>Glomerales</taxon>
        <taxon>Glomeraceae</taxon>
        <taxon>Rhizophagus</taxon>
    </lineage>
</organism>
<proteinExistence type="predicted"/>
<evidence type="ECO:0000313" key="2">
    <source>
        <dbReference type="EMBL" id="ESA22635.1"/>
    </source>
</evidence>
<dbReference type="GO" id="GO:0005524">
    <property type="term" value="F:ATP binding"/>
    <property type="evidence" value="ECO:0007669"/>
    <property type="project" value="InterPro"/>
</dbReference>
<dbReference type="HOGENOM" id="CLU_1563684_0_0_1"/>
<name>U9UQI4_RHIID</name>
<feature type="domain" description="Protein kinase" evidence="1">
    <location>
        <begin position="1"/>
        <end position="171"/>
    </location>
</feature>
<reference evidence="2" key="1">
    <citation type="submission" date="2013-07" db="EMBL/GenBank/DDBJ databases">
        <title>The genome of an arbuscular mycorrhizal fungus provides insights into the evolution of the oldest plant symbiosis.</title>
        <authorList>
            <consortium name="DOE Joint Genome Institute"/>
            <person name="Tisserant E."/>
            <person name="Malbreil M."/>
            <person name="Kuo A."/>
            <person name="Kohler A."/>
            <person name="Symeonidi A."/>
            <person name="Balestrini R."/>
            <person name="Charron P."/>
            <person name="Duensing N."/>
            <person name="Frei-dit-Frey N."/>
            <person name="Gianinazzi-Pearson V."/>
            <person name="Gilbert B."/>
            <person name="Handa Y."/>
            <person name="Hijri M."/>
            <person name="Kaul R."/>
            <person name="Kawaguchi M."/>
            <person name="Krajinski F."/>
            <person name="Lammers P."/>
            <person name="Lapierre D."/>
            <person name="Masclaux F.G."/>
            <person name="Murat C."/>
            <person name="Morin E."/>
            <person name="Ndikumana S."/>
            <person name="Pagni M."/>
            <person name="Petitpierre D."/>
            <person name="Requena N."/>
            <person name="Rosikiewicz P."/>
            <person name="Riley R."/>
            <person name="Saito K."/>
            <person name="San Clemente H."/>
            <person name="Shapiro H."/>
            <person name="van Tuinen D."/>
            <person name="Becard G."/>
            <person name="Bonfante P."/>
            <person name="Paszkowski U."/>
            <person name="Shachar-Hill Y."/>
            <person name="Young J.P."/>
            <person name="Sanders I.R."/>
            <person name="Henrissat B."/>
            <person name="Rensing S.A."/>
            <person name="Grigoriev I.V."/>
            <person name="Corradi N."/>
            <person name="Roux C."/>
            <person name="Martin F."/>
        </authorList>
    </citation>
    <scope>NUCLEOTIDE SEQUENCE</scope>
    <source>
        <strain evidence="2">DAOM 197198</strain>
    </source>
</reference>
<sequence length="171" mass="19905">MELNKNNDSQNFNNQILNNKVVVEESQTLLEESEDSNDIDQINEILNELKIYLDCHAQECGFLFQFYGISKQPDSNDYFAVKQFPQNGSLLNYIPLNFDSLYWEMKLHLLLCLAEDLKVLHDAGYVHRYLHPSSVLVFDDNFCAIGTFSKCCKNFLLQIIMKIIQNLILKK</sequence>
<dbReference type="InterPro" id="IPR001245">
    <property type="entry name" value="Ser-Thr/Tyr_kinase_cat_dom"/>
</dbReference>
<protein>
    <recommendedName>
        <fullName evidence="1">Protein kinase domain-containing protein</fullName>
    </recommendedName>
</protein>
<accession>U9UQI4</accession>
<dbReference type="InterPro" id="IPR011009">
    <property type="entry name" value="Kinase-like_dom_sf"/>
</dbReference>
<dbReference type="EMBL" id="KI275410">
    <property type="protein sequence ID" value="ESA22635.1"/>
    <property type="molecule type" value="Genomic_DNA"/>
</dbReference>
<dbReference type="PROSITE" id="PS50011">
    <property type="entry name" value="PROTEIN_KINASE_DOM"/>
    <property type="match status" value="1"/>
</dbReference>
<evidence type="ECO:0000259" key="1">
    <source>
        <dbReference type="PROSITE" id="PS50011"/>
    </source>
</evidence>
<dbReference type="Pfam" id="PF07714">
    <property type="entry name" value="PK_Tyr_Ser-Thr"/>
    <property type="match status" value="1"/>
</dbReference>